<dbReference type="RefSeq" id="WP_125943488.1">
    <property type="nucleotide sequence ID" value="NZ_PXZH01000003.1"/>
</dbReference>
<organism evidence="11 12">
    <name type="scientific">Vagococcus humatus</name>
    <dbReference type="NCBI Taxonomy" id="1889241"/>
    <lineage>
        <taxon>Bacteria</taxon>
        <taxon>Bacillati</taxon>
        <taxon>Bacillota</taxon>
        <taxon>Bacilli</taxon>
        <taxon>Lactobacillales</taxon>
        <taxon>Enterococcaceae</taxon>
        <taxon>Vagococcus</taxon>
    </lineage>
</organism>
<dbReference type="PANTHER" id="PTHR34353:SF2">
    <property type="entry name" value="CRISPR-ASSOCIATED ENDONUCLEASE CAS1 1"/>
    <property type="match status" value="1"/>
</dbReference>
<evidence type="ECO:0000256" key="8">
    <source>
        <dbReference type="ARBA" id="ARBA00023211"/>
    </source>
</evidence>
<keyword evidence="12" id="KW-1185">Reference proteome</keyword>
<dbReference type="GO" id="GO:0046872">
    <property type="term" value="F:metal ion binding"/>
    <property type="evidence" value="ECO:0007669"/>
    <property type="project" value="UniProtKB-UniRule"/>
</dbReference>
<keyword evidence="2 10" id="KW-0479">Metal-binding</keyword>
<evidence type="ECO:0000313" key="12">
    <source>
        <dbReference type="Proteomes" id="UP000277864"/>
    </source>
</evidence>
<feature type="binding site" evidence="10">
    <location>
        <position position="204"/>
    </location>
    <ligand>
        <name>Mn(2+)</name>
        <dbReference type="ChEBI" id="CHEBI:29035"/>
    </ligand>
</feature>
<dbReference type="AlphaFoldDB" id="A0A429Z5R7"/>
<keyword evidence="7 10" id="KW-0238">DNA-binding</keyword>
<dbReference type="GO" id="GO:0016787">
    <property type="term" value="F:hydrolase activity"/>
    <property type="evidence" value="ECO:0007669"/>
    <property type="project" value="UniProtKB-KW"/>
</dbReference>
<dbReference type="OrthoDB" id="9803119at2"/>
<gene>
    <name evidence="10" type="primary">cas1</name>
    <name evidence="11" type="ORF">C7P63_07155</name>
</gene>
<keyword evidence="5 10" id="KW-0460">Magnesium</keyword>
<dbReference type="NCBIfam" id="TIGR00287">
    <property type="entry name" value="cas1"/>
    <property type="match status" value="1"/>
</dbReference>
<dbReference type="GO" id="GO:0043571">
    <property type="term" value="P:maintenance of CRISPR repeat elements"/>
    <property type="evidence" value="ECO:0007669"/>
    <property type="project" value="UniProtKB-UniRule"/>
</dbReference>
<comment type="caution">
    <text evidence="11">The sequence shown here is derived from an EMBL/GenBank/DDBJ whole genome shotgun (WGS) entry which is preliminary data.</text>
</comment>
<keyword evidence="4 10" id="KW-0378">Hydrolase</keyword>
<dbReference type="InterPro" id="IPR042206">
    <property type="entry name" value="CRISPR-assoc_Cas1_C"/>
</dbReference>
<dbReference type="InterPro" id="IPR050646">
    <property type="entry name" value="Cas1"/>
</dbReference>
<dbReference type="EMBL" id="PXZH01000003">
    <property type="protein sequence ID" value="RST89061.1"/>
    <property type="molecule type" value="Genomic_DNA"/>
</dbReference>
<sequence>MGFRTIVVNEHSKLSYKNNHLIFRSADCREMIHLSEIDILLLETTDITITTMLLKRLIDERVLVLFCDDKRLPVSQLLPFYGRHDSSLQLSRQVEWPEEIKQDIWTNIIYQKISNQAKFLDQLGLHEKSSAILTLRNELETFDPSNREGHTARIYFHALFGSEFTREQETTINAGLDYGYTLLMSVFARAIVTEGCLTQFGLKHTNQFNDFNLASDLMEPFRPLVDQLVYFNRNRSFNQIKVELFTLFSTTYPYQKKSMYLTNIVNDYTKKVIKALNQDQKGVPEFRI</sequence>
<dbReference type="EC" id="3.1.-.-" evidence="10"/>
<feature type="binding site" evidence="10">
    <location>
        <position position="148"/>
    </location>
    <ligand>
        <name>Mn(2+)</name>
        <dbReference type="ChEBI" id="CHEBI:29035"/>
    </ligand>
</feature>
<comment type="subunit">
    <text evidence="9 10">Homodimer, forms a heterotetramer with a Cas2 homodimer.</text>
</comment>
<evidence type="ECO:0000256" key="1">
    <source>
        <dbReference type="ARBA" id="ARBA00022722"/>
    </source>
</evidence>
<keyword evidence="6 10" id="KW-0051">Antiviral defense</keyword>
<dbReference type="PANTHER" id="PTHR34353">
    <property type="entry name" value="CRISPR-ASSOCIATED ENDONUCLEASE CAS1 1"/>
    <property type="match status" value="1"/>
</dbReference>
<dbReference type="GO" id="GO:0004520">
    <property type="term" value="F:DNA endonuclease activity"/>
    <property type="evidence" value="ECO:0007669"/>
    <property type="project" value="InterPro"/>
</dbReference>
<keyword evidence="1 10" id="KW-0540">Nuclease</keyword>
<dbReference type="HAMAP" id="MF_01470">
    <property type="entry name" value="Cas1"/>
    <property type="match status" value="1"/>
</dbReference>
<feature type="binding site" evidence="10">
    <location>
        <position position="219"/>
    </location>
    <ligand>
        <name>Mn(2+)</name>
        <dbReference type="ChEBI" id="CHEBI:29035"/>
    </ligand>
</feature>
<dbReference type="Proteomes" id="UP000277864">
    <property type="component" value="Unassembled WGS sequence"/>
</dbReference>
<evidence type="ECO:0000256" key="7">
    <source>
        <dbReference type="ARBA" id="ARBA00023125"/>
    </source>
</evidence>
<comment type="function">
    <text evidence="10">CRISPR (clustered regularly interspaced short palindromic repeat), is an adaptive immune system that provides protection against mobile genetic elements (viruses, transposable elements and conjugative plasmids). CRISPR clusters contain spacers, sequences complementary to antecedent mobile elements, and target invading nucleic acids. CRISPR clusters are transcribed and processed into CRISPR RNA (crRNA). Acts as a dsDNA endonuclease. Involved in the integration of spacer DNA into the CRISPR cassette.</text>
</comment>
<dbReference type="CDD" id="cd09720">
    <property type="entry name" value="Cas1_II"/>
    <property type="match status" value="1"/>
</dbReference>
<dbReference type="Pfam" id="PF01867">
    <property type="entry name" value="Cas_Cas1"/>
    <property type="match status" value="1"/>
</dbReference>
<proteinExistence type="inferred from homology"/>
<reference evidence="11 12" key="1">
    <citation type="submission" date="2018-03" db="EMBL/GenBank/DDBJ databases">
        <authorList>
            <person name="Gulvik C.A."/>
        </authorList>
    </citation>
    <scope>NUCLEOTIDE SEQUENCE [LARGE SCALE GENOMIC DNA]</scope>
    <source>
        <strain evidence="11 12">JCM 31581</strain>
    </source>
</reference>
<name>A0A429Z5R7_9ENTE</name>
<dbReference type="GO" id="GO:0051607">
    <property type="term" value="P:defense response to virus"/>
    <property type="evidence" value="ECO:0007669"/>
    <property type="project" value="UniProtKB-UniRule"/>
</dbReference>
<comment type="cofactor">
    <cofactor evidence="10">
        <name>Mg(2+)</name>
        <dbReference type="ChEBI" id="CHEBI:18420"/>
    </cofactor>
    <cofactor evidence="10">
        <name>Mn(2+)</name>
        <dbReference type="ChEBI" id="CHEBI:29035"/>
    </cofactor>
</comment>
<dbReference type="InterPro" id="IPR019855">
    <property type="entry name" value="CRISPR-assoc_Cas1_NMENI"/>
</dbReference>
<comment type="similarity">
    <text evidence="10">Belongs to the CRISPR-associated endonuclease Cas1 family.</text>
</comment>
<dbReference type="Gene3D" id="1.20.120.920">
    <property type="entry name" value="CRISPR-associated endonuclease Cas1, C-terminal domain"/>
    <property type="match status" value="1"/>
</dbReference>
<evidence type="ECO:0000256" key="9">
    <source>
        <dbReference type="ARBA" id="ARBA00038592"/>
    </source>
</evidence>
<evidence type="ECO:0000256" key="5">
    <source>
        <dbReference type="ARBA" id="ARBA00022842"/>
    </source>
</evidence>
<dbReference type="NCBIfam" id="TIGR03639">
    <property type="entry name" value="cas1_NMENI"/>
    <property type="match status" value="1"/>
</dbReference>
<keyword evidence="8 10" id="KW-0464">Manganese</keyword>
<evidence type="ECO:0000256" key="3">
    <source>
        <dbReference type="ARBA" id="ARBA00022759"/>
    </source>
</evidence>
<evidence type="ECO:0000256" key="6">
    <source>
        <dbReference type="ARBA" id="ARBA00023118"/>
    </source>
</evidence>
<evidence type="ECO:0000256" key="4">
    <source>
        <dbReference type="ARBA" id="ARBA00022801"/>
    </source>
</evidence>
<evidence type="ECO:0000256" key="2">
    <source>
        <dbReference type="ARBA" id="ARBA00022723"/>
    </source>
</evidence>
<evidence type="ECO:0000256" key="10">
    <source>
        <dbReference type="HAMAP-Rule" id="MF_01470"/>
    </source>
</evidence>
<dbReference type="GO" id="GO:0003677">
    <property type="term" value="F:DNA binding"/>
    <property type="evidence" value="ECO:0007669"/>
    <property type="project" value="UniProtKB-KW"/>
</dbReference>
<keyword evidence="3 10" id="KW-0255">Endonuclease</keyword>
<evidence type="ECO:0000313" key="11">
    <source>
        <dbReference type="EMBL" id="RST89061.1"/>
    </source>
</evidence>
<protein>
    <recommendedName>
        <fullName evidence="10">CRISPR-associated endonuclease Cas1</fullName>
        <ecNumber evidence="10">3.1.-.-</ecNumber>
    </recommendedName>
</protein>
<accession>A0A429Z5R7</accession>
<dbReference type="InterPro" id="IPR002729">
    <property type="entry name" value="CRISPR-assoc_Cas1"/>
</dbReference>